<proteinExistence type="predicted"/>
<reference evidence="1 2" key="1">
    <citation type="submission" date="2020-02" db="EMBL/GenBank/DDBJ databases">
        <title>Draft Genome Sequence of Verrucosispora sp. Strain CWR15, Isolated from Gulf of Mexico Sponge.</title>
        <authorList>
            <person name="Kennedy S.J."/>
            <person name="Cella E."/>
            <person name="Azarian T."/>
            <person name="Baker B.J."/>
            <person name="Shaw L.N."/>
        </authorList>
    </citation>
    <scope>NUCLEOTIDE SEQUENCE [LARGE SCALE GENOMIC DNA]</scope>
    <source>
        <strain evidence="1 2">CWR15</strain>
    </source>
</reference>
<dbReference type="InterPro" id="IPR035897">
    <property type="entry name" value="Toll_tir_struct_dom_sf"/>
</dbReference>
<gene>
    <name evidence="1" type="ORF">ENC19_17605</name>
</gene>
<evidence type="ECO:0000313" key="2">
    <source>
        <dbReference type="Proteomes" id="UP000478148"/>
    </source>
</evidence>
<evidence type="ECO:0000313" key="1">
    <source>
        <dbReference type="EMBL" id="NGM14353.1"/>
    </source>
</evidence>
<dbReference type="AlphaFoldDB" id="A0A6M1L804"/>
<dbReference type="Proteomes" id="UP000478148">
    <property type="component" value="Unassembled WGS sequence"/>
</dbReference>
<protein>
    <submittedName>
        <fullName evidence="1">Uncharacterized protein</fullName>
    </submittedName>
</protein>
<dbReference type="RefSeq" id="WP_164448228.1">
    <property type="nucleotide sequence ID" value="NZ_SAIY01000005.1"/>
</dbReference>
<keyword evidence="2" id="KW-1185">Reference proteome</keyword>
<organism evidence="1 2">
    <name type="scientific">Verrucosispora sioxanthis</name>
    <dbReference type="NCBI Taxonomy" id="2499994"/>
    <lineage>
        <taxon>Bacteria</taxon>
        <taxon>Bacillati</taxon>
        <taxon>Actinomycetota</taxon>
        <taxon>Actinomycetes</taxon>
        <taxon>Micromonosporales</taxon>
        <taxon>Micromonosporaceae</taxon>
        <taxon>Micromonospora</taxon>
    </lineage>
</organism>
<dbReference type="EMBL" id="SAIY01000005">
    <property type="protein sequence ID" value="NGM14353.1"/>
    <property type="molecule type" value="Genomic_DNA"/>
</dbReference>
<name>A0A6M1L804_9ACTN</name>
<dbReference type="Gene3D" id="3.40.50.10140">
    <property type="entry name" value="Toll/interleukin-1 receptor homology (TIR) domain"/>
    <property type="match status" value="1"/>
</dbReference>
<accession>A0A6M1L804</accession>
<comment type="caution">
    <text evidence="1">The sequence shown here is derived from an EMBL/GenBank/DDBJ whole genome shotgun (WGS) entry which is preliminary data.</text>
</comment>
<sequence>MPQLSRLTVLLCDSVPAVRQLYQELTNSPLVERVVVGESLDEAERAVANDNFDVVIVDPLATGLTRTGDLALGWSAAGVAVVLHVDLAAVEDHAATFYRGARSALKEMYTLDKRTPAQMLAAETEAMLVKCRDFRLLATGTTRTGRLLDRVRDIAADTGDDTLEQLVEDVDESRSLEAARAHLVRPTATPASVFLSYRFAEEDGYVRGLSGLLEDRGFTVVTGRRADGYVGAAVLNRIRECEFFVSLMTRARRFAGDEEQYATSAWLIEEKGAALAYRKYMVLLVEEGVDDIGGLQGDWQRHVFTPTTFTAAARDAVAQLLERSGRGDTPEA</sequence>